<dbReference type="GO" id="GO:0015662">
    <property type="term" value="F:P-type ion transporter activity"/>
    <property type="evidence" value="ECO:0007669"/>
    <property type="project" value="TreeGrafter"/>
</dbReference>
<dbReference type="Gene3D" id="3.40.1110.10">
    <property type="entry name" value="Calcium-transporting ATPase, cytoplasmic domain N"/>
    <property type="match status" value="2"/>
</dbReference>
<dbReference type="InterPro" id="IPR044492">
    <property type="entry name" value="P_typ_ATPase_HD_dom"/>
</dbReference>
<dbReference type="GO" id="GO:0006874">
    <property type="term" value="P:intracellular calcium ion homeostasis"/>
    <property type="evidence" value="ECO:0007669"/>
    <property type="project" value="TreeGrafter"/>
</dbReference>
<dbReference type="Gene3D" id="2.70.150.10">
    <property type="entry name" value="Calcium-transporting ATPase, cytoplasmic transduction domain A"/>
    <property type="match status" value="2"/>
</dbReference>
<feature type="coiled-coil region" evidence="10">
    <location>
        <begin position="1370"/>
        <end position="1397"/>
    </location>
</feature>
<keyword evidence="10" id="KW-0175">Coiled coil</keyword>
<feature type="transmembrane region" description="Helical" evidence="11">
    <location>
        <begin position="1440"/>
        <end position="1459"/>
    </location>
</feature>
<dbReference type="RefSeq" id="XP_012334183.1">
    <property type="nucleotide sequence ID" value="XM_012478760.1"/>
</dbReference>
<keyword evidence="7" id="KW-1278">Translocase</keyword>
<dbReference type="GO" id="GO:0005789">
    <property type="term" value="C:endoplasmic reticulum membrane"/>
    <property type="evidence" value="ECO:0007669"/>
    <property type="project" value="TreeGrafter"/>
</dbReference>
<name>A0A0D9QQB0_PLAFR</name>
<dbReference type="GO" id="GO:0046872">
    <property type="term" value="F:metal ion binding"/>
    <property type="evidence" value="ECO:0007669"/>
    <property type="project" value="UniProtKB-KW"/>
</dbReference>
<feature type="transmembrane region" description="Helical" evidence="11">
    <location>
        <begin position="21"/>
        <end position="37"/>
    </location>
</feature>
<dbReference type="SUPFAM" id="SSF56784">
    <property type="entry name" value="HAD-like"/>
    <property type="match status" value="1"/>
</dbReference>
<dbReference type="SFLD" id="SFLDS00003">
    <property type="entry name" value="Haloacid_Dehalogenase"/>
    <property type="match status" value="1"/>
</dbReference>
<keyword evidence="4" id="KW-0547">Nucleotide-binding</keyword>
<evidence type="ECO:0000256" key="3">
    <source>
        <dbReference type="ARBA" id="ARBA00022723"/>
    </source>
</evidence>
<keyword evidence="14" id="KW-1185">Reference proteome</keyword>
<reference evidence="13 14" key="1">
    <citation type="submission" date="2014-03" db="EMBL/GenBank/DDBJ databases">
        <title>The Genome Sequence of Plasmodium fragile nilgiri.</title>
        <authorList>
            <consortium name="The Broad Institute Genomics Platform"/>
            <consortium name="The Broad Institute Genome Sequencing Center for Infectious Disease"/>
            <person name="Neafsey D."/>
            <person name="Duraisingh M."/>
            <person name="Young S.K."/>
            <person name="Zeng Q."/>
            <person name="Gargeya S."/>
            <person name="Abouelleil A."/>
            <person name="Alvarado L."/>
            <person name="Chapman S.B."/>
            <person name="Gainer-Dewar J."/>
            <person name="Goldberg J."/>
            <person name="Griggs A."/>
            <person name="Gujja S."/>
            <person name="Hansen M."/>
            <person name="Howarth C."/>
            <person name="Imamovic A."/>
            <person name="Larimer J."/>
            <person name="Pearson M."/>
            <person name="Poon T.W."/>
            <person name="Priest M."/>
            <person name="Roberts A."/>
            <person name="Saif S."/>
            <person name="Shea T."/>
            <person name="Sykes S."/>
            <person name="Wortman J."/>
            <person name="Nusbaum C."/>
            <person name="Birren B."/>
        </authorList>
    </citation>
    <scope>NUCLEOTIDE SEQUENCE [LARGE SCALE GENOMIC DNA]</scope>
    <source>
        <strain evidence="14">nilgiri</strain>
    </source>
</reference>
<dbReference type="SFLD" id="SFLDG00002">
    <property type="entry name" value="C1.7:_P-type_atpase_like"/>
    <property type="match status" value="1"/>
</dbReference>
<evidence type="ECO:0000256" key="8">
    <source>
        <dbReference type="ARBA" id="ARBA00022989"/>
    </source>
</evidence>
<sequence length="1657" mass="188832">MKHKYHVLIYRKKKTHFRLDVLLFFFYAVFLHLILNNEKFQATPGDYEYLAKLQNEVEEEVMFGLQGDHPNGEFKVGTSGRKDSSEFINWKGSANGEQKDSNKKEKENTFKPIIIGKYNLIYVFYSIEFVGLLLFILFHLLTFLLSQWNLSVNLVVSFSRLNSSDKDKYLYNVQNKCTHVYIKPLVKRNDKSAVNSKERFNTDYNLYKPKSELVPLKRGKNYTFFFYKQKKYIFNYETLDFESVKHFDNFNLSFYQKWKGLIEYQMGDLYHDENTRITLRGIEENVKNIQKRRGNVSILFCQLDGLYLDKGGLSGMAQLARRNKGENNIYGEEIEDVYQYNRKGRGCAEGTKVLHSIEGSTTIQSSIEGDELKVKNRVHPTQGKSKQYGNQRDSFLSYYKKSNFEIPYDIFVHNNLDKYGENIYDIPSPCFKKLLYEAMLSPFFIFQFFSILLWMLDSYWYFGIFSIFILVMLEGQLINKRIREFNLINSMKVPAQNIYVYRNLQWKIIKSSMLLPGDIYILSNESSGGDNVCTCETLLLEGVCITDESILTGESIPLIKAAIDKTEEEEYVEQDASDNDTCADWGGEGDAMSGVSPMEGIKGRSIFTNKIDIKNKHKKHVVYAGSKILLTKNENDEFNNMKLPINGCVGIVLKNGFTTYQGKLVRTIINTSEKVNSSSMDSIIFLFILLLFSLSSCAYVVYAVLQSTQERNLYKLLLSVSHIITAVIPPEFPITLSLGVTISIVYLYNLKIYCTEPFRLPFSGKSNICAFDKTGTLTEDNMIVLGLFGFDQNTDRINEINESIISKQRLPFLSVAVIAGCHSICTVNNKLLGDPLEKNSFERLKCMMRSLDKTYVYTNNYQNAAGATTTTTAQSSGEKGGLSMGMFLKKSSNTSVNEKKSPCVENFQIYKRFFFSSELQRMTCIILHEGYEGDWYGEEFEEVTDPATCMSSSNGDISACTENLTTLEGLKKKKKKNDSSKNEPVKQYLAVSKGSPEMMKKFLKKIPPNYDQVLNSLSIKGYRVICLAANVLDNKVVSKNVKREDVEKDLHFCGFLTFICPIKASTPRYILDIKQAGIKNVMITGDNALTACQVSQDVNIVPSIKIKDILILKLREDYAVHGKRALVGGKGPWTSLTNEGDIFSIYERESAIDLIRNLPLQNKSQQNAAEKLIKMMKEGRNVSNVVYFINRKNKKMLPFIECEEYIKLCEELFTLCITGDIIEHFLSRYQNDLALFDELIKRGLIFCRVSPKNKEIIIKTLNKLGNITIMCGDGTNDMAALKAAHVGVSLLSIKISYKSGRAHGGHANMDRHLNAGRMNALVDGPHVGGYPCDFSGGASRNYEQRLRAAYDKLNAQYNAASASGGSNMANAKYYEQMKLYNERKRQLENMMQSMDDSLPLIKLGEASIASPFTYKGNDIKCVKEIICCGRCALSKVIMMYKLMIINSLITAFSVSILTLDGVKLSDAQTTVISLLYTSLIVLISKTAPLKNISNYSPPNSLFNISVMCSLISQVFIHFSILIYGWKLACSYRQPNYVPDLKGDFSPNLVNTCIYYLIYCINLSIFSCNYEGLPFMTPIHKNKEIVYIFAMNFIFLFALVMNIIPYLNYFFSLVSFPNVHLQFLFLFLMILDIVAPYLICSFIRRARLYAFERFRVNL</sequence>
<evidence type="ECO:0000256" key="9">
    <source>
        <dbReference type="ARBA" id="ARBA00023136"/>
    </source>
</evidence>
<dbReference type="InterPro" id="IPR008250">
    <property type="entry name" value="ATPase_P-typ_transduc_dom_A_sf"/>
</dbReference>
<evidence type="ECO:0000256" key="10">
    <source>
        <dbReference type="SAM" id="Coils"/>
    </source>
</evidence>
<dbReference type="InterPro" id="IPR059000">
    <property type="entry name" value="ATPase_P-type_domA"/>
</dbReference>
<dbReference type="Gene3D" id="1.20.1110.10">
    <property type="entry name" value="Calcium-transporting ATPase, transmembrane domain"/>
    <property type="match status" value="1"/>
</dbReference>
<dbReference type="SUPFAM" id="SSF81665">
    <property type="entry name" value="Calcium ATPase, transmembrane domain M"/>
    <property type="match status" value="1"/>
</dbReference>
<evidence type="ECO:0000313" key="13">
    <source>
        <dbReference type="EMBL" id="KJP89244.1"/>
    </source>
</evidence>
<dbReference type="Gene3D" id="3.40.50.1000">
    <property type="entry name" value="HAD superfamily/HAD-like"/>
    <property type="match status" value="2"/>
</dbReference>
<evidence type="ECO:0000259" key="12">
    <source>
        <dbReference type="Pfam" id="PF00122"/>
    </source>
</evidence>
<feature type="transmembrane region" description="Helical" evidence="11">
    <location>
        <begin position="120"/>
        <end position="145"/>
    </location>
</feature>
<dbReference type="OMA" id="QKTKYVW"/>
<dbReference type="InterPro" id="IPR006544">
    <property type="entry name" value="P-type_TPase_V"/>
</dbReference>
<dbReference type="Proteomes" id="UP000054561">
    <property type="component" value="Unassembled WGS sequence"/>
</dbReference>
<dbReference type="InterPro" id="IPR023298">
    <property type="entry name" value="ATPase_P-typ_TM_dom_sf"/>
</dbReference>
<dbReference type="Pfam" id="PF00122">
    <property type="entry name" value="E1-E2_ATPase"/>
    <property type="match status" value="1"/>
</dbReference>
<keyword evidence="8 11" id="KW-1133">Transmembrane helix</keyword>
<keyword evidence="9 11" id="KW-0472">Membrane</keyword>
<feature type="domain" description="P-type ATPase A" evidence="12">
    <location>
        <begin position="499"/>
        <end position="628"/>
    </location>
</feature>
<accession>A0A0D9QQB0</accession>
<gene>
    <name evidence="13" type="ORF">AK88_01122</name>
</gene>
<dbReference type="InterPro" id="IPR023214">
    <property type="entry name" value="HAD_sf"/>
</dbReference>
<comment type="subcellular location">
    <subcellularLocation>
        <location evidence="1">Membrane</location>
        <topology evidence="1">Multi-pass membrane protein</topology>
    </subcellularLocation>
</comment>
<dbReference type="EMBL" id="KQ001653">
    <property type="protein sequence ID" value="KJP89244.1"/>
    <property type="molecule type" value="Genomic_DNA"/>
</dbReference>
<feature type="transmembrane region" description="Helical" evidence="11">
    <location>
        <begin position="1471"/>
        <end position="1489"/>
    </location>
</feature>
<evidence type="ECO:0000256" key="5">
    <source>
        <dbReference type="ARBA" id="ARBA00022840"/>
    </source>
</evidence>
<organism evidence="13 14">
    <name type="scientific">Plasmodium fragile</name>
    <dbReference type="NCBI Taxonomy" id="5857"/>
    <lineage>
        <taxon>Eukaryota</taxon>
        <taxon>Sar</taxon>
        <taxon>Alveolata</taxon>
        <taxon>Apicomplexa</taxon>
        <taxon>Aconoidasida</taxon>
        <taxon>Haemosporida</taxon>
        <taxon>Plasmodiidae</taxon>
        <taxon>Plasmodium</taxon>
        <taxon>Plasmodium (Plasmodium)</taxon>
    </lineage>
</organism>
<dbReference type="OrthoDB" id="48943at2759"/>
<keyword evidence="6" id="KW-0460">Magnesium</keyword>
<dbReference type="SUPFAM" id="SSF81660">
    <property type="entry name" value="Metal cation-transporting ATPase, ATP-binding domain N"/>
    <property type="match status" value="1"/>
</dbReference>
<dbReference type="VEuPathDB" id="PlasmoDB:AK88_01122"/>
<feature type="transmembrane region" description="Helical" evidence="11">
    <location>
        <begin position="683"/>
        <end position="705"/>
    </location>
</feature>
<dbReference type="GO" id="GO:0019829">
    <property type="term" value="F:ATPase-coupled monoatomic cation transmembrane transporter activity"/>
    <property type="evidence" value="ECO:0007669"/>
    <property type="project" value="TreeGrafter"/>
</dbReference>
<dbReference type="SFLD" id="SFLDF00027">
    <property type="entry name" value="p-type_atpase"/>
    <property type="match status" value="1"/>
</dbReference>
<evidence type="ECO:0000313" key="14">
    <source>
        <dbReference type="Proteomes" id="UP000054561"/>
    </source>
</evidence>
<dbReference type="PANTHER" id="PTHR45630">
    <property type="entry name" value="CATION-TRANSPORTING ATPASE-RELATED"/>
    <property type="match status" value="1"/>
</dbReference>
<dbReference type="PANTHER" id="PTHR45630:SF7">
    <property type="entry name" value="ENDOPLASMIC RETICULUM TRANSMEMBRANE HELIX TRANSLOCASE"/>
    <property type="match status" value="1"/>
</dbReference>
<protein>
    <recommendedName>
        <fullName evidence="12">P-type ATPase A domain-containing protein</fullName>
    </recommendedName>
</protein>
<evidence type="ECO:0000256" key="4">
    <source>
        <dbReference type="ARBA" id="ARBA00022741"/>
    </source>
</evidence>
<dbReference type="SUPFAM" id="SSF81653">
    <property type="entry name" value="Calcium ATPase, transduction domain A"/>
    <property type="match status" value="1"/>
</dbReference>
<feature type="transmembrane region" description="Helical" evidence="11">
    <location>
        <begin position="1618"/>
        <end position="1642"/>
    </location>
</feature>
<feature type="transmembrane region" description="Helical" evidence="11">
    <location>
        <begin position="1501"/>
        <end position="1525"/>
    </location>
</feature>
<dbReference type="GeneID" id="24266436"/>
<evidence type="ECO:0000256" key="11">
    <source>
        <dbReference type="SAM" id="Phobius"/>
    </source>
</evidence>
<evidence type="ECO:0000256" key="6">
    <source>
        <dbReference type="ARBA" id="ARBA00022842"/>
    </source>
</evidence>
<keyword evidence="2 11" id="KW-0812">Transmembrane</keyword>
<evidence type="ECO:0000256" key="1">
    <source>
        <dbReference type="ARBA" id="ARBA00004141"/>
    </source>
</evidence>
<proteinExistence type="predicted"/>
<dbReference type="PROSITE" id="PS00154">
    <property type="entry name" value="ATPASE_E1_E2"/>
    <property type="match status" value="1"/>
</dbReference>
<dbReference type="GO" id="GO:0005524">
    <property type="term" value="F:ATP binding"/>
    <property type="evidence" value="ECO:0007669"/>
    <property type="project" value="UniProtKB-KW"/>
</dbReference>
<keyword evidence="3" id="KW-0479">Metal-binding</keyword>
<dbReference type="InterPro" id="IPR036412">
    <property type="entry name" value="HAD-like_sf"/>
</dbReference>
<dbReference type="InterPro" id="IPR018303">
    <property type="entry name" value="ATPase_P-typ_P_site"/>
</dbReference>
<dbReference type="PRINTS" id="PR00119">
    <property type="entry name" value="CATATPASE"/>
</dbReference>
<dbReference type="InterPro" id="IPR023299">
    <property type="entry name" value="ATPase_P-typ_cyto_dom_N"/>
</dbReference>
<feature type="transmembrane region" description="Helical" evidence="11">
    <location>
        <begin position="1584"/>
        <end position="1606"/>
    </location>
</feature>
<feature type="transmembrane region" description="Helical" evidence="11">
    <location>
        <begin position="459"/>
        <end position="478"/>
    </location>
</feature>
<evidence type="ECO:0000256" key="2">
    <source>
        <dbReference type="ARBA" id="ARBA00022692"/>
    </source>
</evidence>
<keyword evidence="5" id="KW-0067">ATP-binding</keyword>
<evidence type="ECO:0000256" key="7">
    <source>
        <dbReference type="ARBA" id="ARBA00022967"/>
    </source>
</evidence>